<comment type="caution">
    <text evidence="1">The sequence shown here is derived from an EMBL/GenBank/DDBJ whole genome shotgun (WGS) entry which is preliminary data.</text>
</comment>
<organism evidence="1 2">
    <name type="scientific">Streptomyces anulatus</name>
    <name type="common">Streptomyces chrysomallus</name>
    <dbReference type="NCBI Taxonomy" id="1892"/>
    <lineage>
        <taxon>Bacteria</taxon>
        <taxon>Bacillati</taxon>
        <taxon>Actinomycetota</taxon>
        <taxon>Actinomycetes</taxon>
        <taxon>Kitasatosporales</taxon>
        <taxon>Streptomycetaceae</taxon>
        <taxon>Streptomyces</taxon>
    </lineage>
</organism>
<evidence type="ECO:0000313" key="2">
    <source>
        <dbReference type="Proteomes" id="UP000470951"/>
    </source>
</evidence>
<name>A0A7K3RGR8_STRAQ</name>
<dbReference type="Proteomes" id="UP000470951">
    <property type="component" value="Unassembled WGS sequence"/>
</dbReference>
<gene>
    <name evidence="1" type="ORF">G3I58_25680</name>
</gene>
<dbReference type="AlphaFoldDB" id="A0A7K3RGR8"/>
<dbReference type="EMBL" id="JAAGMS010000286">
    <property type="protein sequence ID" value="NEC01345.1"/>
    <property type="molecule type" value="Genomic_DNA"/>
</dbReference>
<reference evidence="1 2" key="1">
    <citation type="submission" date="2020-01" db="EMBL/GenBank/DDBJ databases">
        <title>Insect and environment-associated Actinomycetes.</title>
        <authorList>
            <person name="Currrie C."/>
            <person name="Chevrette M."/>
            <person name="Carlson C."/>
            <person name="Stubbendieck R."/>
            <person name="Wendt-Pienkowski E."/>
        </authorList>
    </citation>
    <scope>NUCLEOTIDE SEQUENCE [LARGE SCALE GENOMIC DNA]</scope>
    <source>
        <strain evidence="1 2">SID7903</strain>
    </source>
</reference>
<evidence type="ECO:0000313" key="1">
    <source>
        <dbReference type="EMBL" id="NEC01345.1"/>
    </source>
</evidence>
<proteinExistence type="predicted"/>
<sequence>MLAIRTDDEADRMWLLHELRSRSGDLVTAVQGEQTRAMSRKKFAVFPLFWPAGEVRERFARIVTPLHDRSLAALRESRALQDLVVSEMTMSPGGER</sequence>
<accession>A0A7K3RGR8</accession>
<protein>
    <submittedName>
        <fullName evidence="1">Uncharacterized protein</fullName>
    </submittedName>
</protein>